<dbReference type="Proteomes" id="UP000292282">
    <property type="component" value="Unassembled WGS sequence"/>
</dbReference>
<name>A0A4Q9LVJ8_9MICR</name>
<protein>
    <submittedName>
        <fullName evidence="4">CSL zinc finger domain-containing protein</fullName>
    </submittedName>
</protein>
<feature type="domain" description="DPH-type MB" evidence="3">
    <location>
        <begin position="22"/>
        <end position="63"/>
    </location>
</feature>
<dbReference type="InterPro" id="IPR036671">
    <property type="entry name" value="DPH_MB_sf"/>
</dbReference>
<evidence type="ECO:0000256" key="1">
    <source>
        <dbReference type="ARBA" id="ARBA00022723"/>
    </source>
</evidence>
<dbReference type="GO" id="GO:0046872">
    <property type="term" value="F:metal ion binding"/>
    <property type="evidence" value="ECO:0007669"/>
    <property type="project" value="UniProtKB-KW"/>
</dbReference>
<dbReference type="OrthoDB" id="66964at2759"/>
<keyword evidence="5" id="KW-1185">Reference proteome</keyword>
<dbReference type="InterPro" id="IPR007872">
    <property type="entry name" value="DPH_MB_dom"/>
</dbReference>
<keyword evidence="1" id="KW-0479">Metal-binding</keyword>
<dbReference type="PROSITE" id="PS51074">
    <property type="entry name" value="DPH_MB"/>
    <property type="match status" value="1"/>
</dbReference>
<sequence length="63" mass="7555">MAENIFLDDIILQIENTEDFNFYDEIDIKQFEYDDETKLFSYPCPCGDKFEISIYDLLNNEDV</sequence>
<accession>A0A4Q9LVJ8</accession>
<evidence type="ECO:0000313" key="4">
    <source>
        <dbReference type="EMBL" id="TBU12296.1"/>
    </source>
</evidence>
<dbReference type="SUPFAM" id="SSF144217">
    <property type="entry name" value="CSL zinc finger"/>
    <property type="match status" value="1"/>
</dbReference>
<proteinExistence type="predicted"/>
<dbReference type="EMBL" id="PITK01000814">
    <property type="protein sequence ID" value="TBU12296.1"/>
    <property type="molecule type" value="Genomic_DNA"/>
</dbReference>
<evidence type="ECO:0000313" key="5">
    <source>
        <dbReference type="Proteomes" id="UP000292282"/>
    </source>
</evidence>
<evidence type="ECO:0000256" key="2">
    <source>
        <dbReference type="ARBA" id="ARBA00023004"/>
    </source>
</evidence>
<organism evidence="4 5">
    <name type="scientific">Hamiltosporidium tvaerminnensis</name>
    <dbReference type="NCBI Taxonomy" id="1176355"/>
    <lineage>
        <taxon>Eukaryota</taxon>
        <taxon>Fungi</taxon>
        <taxon>Fungi incertae sedis</taxon>
        <taxon>Microsporidia</taxon>
        <taxon>Dubosqiidae</taxon>
        <taxon>Hamiltosporidium</taxon>
    </lineage>
</organism>
<keyword evidence="2" id="KW-0408">Iron</keyword>
<dbReference type="VEuPathDB" id="MicrosporidiaDB:CWI38_0814p0010"/>
<evidence type="ECO:0000259" key="3">
    <source>
        <dbReference type="PROSITE" id="PS51074"/>
    </source>
</evidence>
<dbReference type="Pfam" id="PF05207">
    <property type="entry name" value="Zn_ribbon_CSL"/>
    <property type="match status" value="1"/>
</dbReference>
<gene>
    <name evidence="4" type="ORF">CWI38_0814p0010</name>
</gene>
<reference evidence="4 5" key="1">
    <citation type="submission" date="2017-12" db="EMBL/GenBank/DDBJ databases">
        <authorList>
            <person name="Pombert J.-F."/>
            <person name="Haag K.L."/>
            <person name="Ebert D."/>
        </authorList>
    </citation>
    <scope>NUCLEOTIDE SEQUENCE [LARGE SCALE GENOMIC DNA]</scope>
    <source>
        <strain evidence="4">IL-G-3</strain>
    </source>
</reference>
<dbReference type="AlphaFoldDB" id="A0A4Q9LVJ8"/>
<dbReference type="STRING" id="1176355.A0A4Q9LVJ8"/>
<comment type="caution">
    <text evidence="4">The sequence shown here is derived from an EMBL/GenBank/DDBJ whole genome shotgun (WGS) entry which is preliminary data.</text>
</comment>
<dbReference type="Gene3D" id="3.10.660.10">
    <property type="entry name" value="DPH Zinc finger"/>
    <property type="match status" value="1"/>
</dbReference>